<proteinExistence type="inferred from homology"/>
<feature type="transmembrane region" description="Helical" evidence="8">
    <location>
        <begin position="460"/>
        <end position="478"/>
    </location>
</feature>
<protein>
    <recommendedName>
        <fullName evidence="10">Folate/biopterin transporter</fullName>
    </recommendedName>
</protein>
<feature type="transmembrane region" description="Helical" evidence="8">
    <location>
        <begin position="637"/>
        <end position="659"/>
    </location>
</feature>
<evidence type="ECO:0000256" key="1">
    <source>
        <dbReference type="ARBA" id="ARBA00004141"/>
    </source>
</evidence>
<feature type="transmembrane region" description="Helical" evidence="8">
    <location>
        <begin position="264"/>
        <end position="288"/>
    </location>
</feature>
<feature type="compositionally biased region" description="Low complexity" evidence="7">
    <location>
        <begin position="33"/>
        <end position="46"/>
    </location>
</feature>
<dbReference type="PANTHER" id="PTHR31585:SF5">
    <property type="entry name" value="RNA-BINDING S4 DOMAIN-CONTAINING PROTEIN"/>
    <property type="match status" value="1"/>
</dbReference>
<dbReference type="SUPFAM" id="SSF103473">
    <property type="entry name" value="MFS general substrate transporter"/>
    <property type="match status" value="1"/>
</dbReference>
<dbReference type="InterPro" id="IPR039309">
    <property type="entry name" value="BT1"/>
</dbReference>
<reference evidence="9" key="1">
    <citation type="submission" date="2021-01" db="EMBL/GenBank/DDBJ databases">
        <authorList>
            <person name="Corre E."/>
            <person name="Pelletier E."/>
            <person name="Niang G."/>
            <person name="Scheremetjew M."/>
            <person name="Finn R."/>
            <person name="Kale V."/>
            <person name="Holt S."/>
            <person name="Cochrane G."/>
            <person name="Meng A."/>
            <person name="Brown T."/>
            <person name="Cohen L."/>
        </authorList>
    </citation>
    <scope>NUCLEOTIDE SEQUENCE</scope>
    <source>
        <strain evidence="9">CCMP1510</strain>
    </source>
</reference>
<keyword evidence="6 8" id="KW-0472">Membrane</keyword>
<evidence type="ECO:0000256" key="7">
    <source>
        <dbReference type="SAM" id="MobiDB-lite"/>
    </source>
</evidence>
<evidence type="ECO:0000256" key="8">
    <source>
        <dbReference type="SAM" id="Phobius"/>
    </source>
</evidence>
<comment type="similarity">
    <text evidence="2">Belongs to the major facilitator superfamily. Folate-biopterin transporter (TC 2.A.71) family.</text>
</comment>
<evidence type="ECO:0000256" key="6">
    <source>
        <dbReference type="ARBA" id="ARBA00023136"/>
    </source>
</evidence>
<dbReference type="Gene3D" id="1.20.1250.20">
    <property type="entry name" value="MFS general substrate transporter like domains"/>
    <property type="match status" value="1"/>
</dbReference>
<keyword evidence="3" id="KW-0813">Transport</keyword>
<feature type="transmembrane region" description="Helical" evidence="8">
    <location>
        <begin position="554"/>
        <end position="580"/>
    </location>
</feature>
<feature type="transmembrane region" description="Helical" evidence="8">
    <location>
        <begin position="120"/>
        <end position="141"/>
    </location>
</feature>
<dbReference type="EMBL" id="HBIJ01010940">
    <property type="protein sequence ID" value="CAE0366734.1"/>
    <property type="molecule type" value="Transcribed_RNA"/>
</dbReference>
<keyword evidence="4 8" id="KW-0812">Transmembrane</keyword>
<evidence type="ECO:0000256" key="3">
    <source>
        <dbReference type="ARBA" id="ARBA00022448"/>
    </source>
</evidence>
<feature type="region of interest" description="Disordered" evidence="7">
    <location>
        <begin position="27"/>
        <end position="75"/>
    </location>
</feature>
<accession>A0A7S3JW41</accession>
<dbReference type="Pfam" id="PF03092">
    <property type="entry name" value="BT1"/>
    <property type="match status" value="2"/>
</dbReference>
<feature type="transmembrane region" description="Helical" evidence="8">
    <location>
        <begin position="527"/>
        <end position="548"/>
    </location>
</feature>
<evidence type="ECO:0008006" key="10">
    <source>
        <dbReference type="Google" id="ProtNLM"/>
    </source>
</evidence>
<gene>
    <name evidence="9" type="ORF">ALAG00032_LOCUS7482</name>
</gene>
<feature type="compositionally biased region" description="Polar residues" evidence="7">
    <location>
        <begin position="47"/>
        <end position="57"/>
    </location>
</feature>
<feature type="region of interest" description="Disordered" evidence="7">
    <location>
        <begin position="372"/>
        <end position="410"/>
    </location>
</feature>
<feature type="transmembrane region" description="Helical" evidence="8">
    <location>
        <begin position="592"/>
        <end position="617"/>
    </location>
</feature>
<evidence type="ECO:0000256" key="5">
    <source>
        <dbReference type="ARBA" id="ARBA00022989"/>
    </source>
</evidence>
<feature type="transmembrane region" description="Helical" evidence="8">
    <location>
        <begin position="679"/>
        <end position="703"/>
    </location>
</feature>
<keyword evidence="5 8" id="KW-1133">Transmembrane helix</keyword>
<feature type="transmembrane region" description="Helical" evidence="8">
    <location>
        <begin position="342"/>
        <end position="364"/>
    </location>
</feature>
<evidence type="ECO:0000256" key="2">
    <source>
        <dbReference type="ARBA" id="ARBA00007015"/>
    </source>
</evidence>
<dbReference type="InterPro" id="IPR036259">
    <property type="entry name" value="MFS_trans_sf"/>
</dbReference>
<feature type="transmembrane region" description="Helical" evidence="8">
    <location>
        <begin position="188"/>
        <end position="206"/>
    </location>
</feature>
<feature type="transmembrane region" description="Helical" evidence="8">
    <location>
        <begin position="498"/>
        <end position="515"/>
    </location>
</feature>
<feature type="compositionally biased region" description="Basic and acidic residues" evidence="7">
    <location>
        <begin position="381"/>
        <end position="390"/>
    </location>
</feature>
<feature type="transmembrane region" description="Helical" evidence="8">
    <location>
        <begin position="153"/>
        <end position="176"/>
    </location>
</feature>
<organism evidence="9">
    <name type="scientific">Aureoumbra lagunensis</name>
    <dbReference type="NCBI Taxonomy" id="44058"/>
    <lineage>
        <taxon>Eukaryota</taxon>
        <taxon>Sar</taxon>
        <taxon>Stramenopiles</taxon>
        <taxon>Ochrophyta</taxon>
        <taxon>Pelagophyceae</taxon>
        <taxon>Pelagomonadales</taxon>
        <taxon>Aureoumbra</taxon>
    </lineage>
</organism>
<evidence type="ECO:0000313" key="9">
    <source>
        <dbReference type="EMBL" id="CAE0366734.1"/>
    </source>
</evidence>
<name>A0A7S3JW41_9STRA</name>
<dbReference type="GO" id="GO:0016020">
    <property type="term" value="C:membrane"/>
    <property type="evidence" value="ECO:0007669"/>
    <property type="project" value="UniProtKB-SubCell"/>
</dbReference>
<evidence type="ECO:0000256" key="4">
    <source>
        <dbReference type="ARBA" id="ARBA00022692"/>
    </source>
</evidence>
<dbReference type="AlphaFoldDB" id="A0A7S3JW41"/>
<sequence length="720" mass="79841">MTSRNISSPAQFASAFRRAALATGIFSPAPIGSTPESTPRSSTRTPILQNITTQSGSKYEGKPLLSKQQRSMSGSDLSADYDATAAAWREKNIQERYKKAQKSAAHKIAIAKRRQRESRFGLLAQYFFIGIIYGGLPQTLYGLYLGYLNVPGYIYATASTLIAWPWSLKFLFGAINDCCPLWGYRRKSYMVLGWSLCCAALCLLALRPLPEPYWCYEYDDKQNPIGYITTIPGTFLLHNGTRFYHDDDQPRAAEPCNPSAPESAGILTMLMTIAGLGYCVSDCAADGLTVTLAKREPKKMRGKTQTTVYLVRSLGNIAAVFLIGVGMNSWKYYGSFRFGLSFNQICFIFALCSAIMIPISWYMVIEPRLDDDDDDDDEEDHLSREEDHSLARSSPVPRRGSPGGLPPLHPKTVISASPYHLRDKKKGAIQATPNLRARITRRVTLQEYTASVWTLLRSRAFLSVILYQLLTPMIGSIYTTAAGEVKQHWAKVKVAQNSVFSVIGLGLFAYGLHLVKKYFLSTSWRVMTLLTTILLNLIDMPFTFLTIYDYIRNQYFFLGEILVATIPAAANFVISTFVVVEMSQAGSEGIVYGLLTTYNNLGAPVAQAISIQLFGTFKPSLSDPKNYLNDSTAFRNTVALSFVVSYAFAFTSLLTLPLLPDQKDDAQRRKRTAPSKDLYAWVALIILGIGLLYSFTINVLAVIPKTSCLRIAGGAGCDPY</sequence>
<feature type="transmembrane region" description="Helical" evidence="8">
    <location>
        <begin position="309"/>
        <end position="330"/>
    </location>
</feature>
<dbReference type="PANTHER" id="PTHR31585">
    <property type="entry name" value="FOLATE-BIOPTERIN TRANSPORTER 1, CHLOROPLASTIC"/>
    <property type="match status" value="1"/>
</dbReference>
<feature type="compositionally biased region" description="Polar residues" evidence="7">
    <location>
        <begin position="66"/>
        <end position="75"/>
    </location>
</feature>
<comment type="subcellular location">
    <subcellularLocation>
        <location evidence="1">Membrane</location>
        <topology evidence="1">Multi-pass membrane protein</topology>
    </subcellularLocation>
</comment>